<dbReference type="SUPFAM" id="SSF57059">
    <property type="entry name" value="omega toxin-like"/>
    <property type="match status" value="1"/>
</dbReference>
<accession>A0A1B1V3G4</accession>
<dbReference type="GO" id="GO:0005576">
    <property type="term" value="C:extracellular region"/>
    <property type="evidence" value="ECO:0007669"/>
    <property type="project" value="UniProtKB-SubCell"/>
</dbReference>
<proteinExistence type="evidence at transcript level"/>
<reference evidence="5" key="1">
    <citation type="journal article" date="2016" name="PLoS Negl. Trop. Dis.">
        <title>Molecular Diversity between Salivary Proteins from New World and Old World Sand Flies with Emphasis on Bichromomyia olmeca, the Sand Fly Vector of Leishmania mexicana in Mesoamerica.</title>
        <authorList>
            <person name="Abdeladhim M."/>
            <person name="V Coutinho-Abreu I."/>
            <person name="Townsend S."/>
            <person name="Pasos-Pinto S."/>
            <person name="Sanchez L."/>
            <person name="Rasouli M."/>
            <person name="B Guimaraes-Costa A."/>
            <person name="Aslan H."/>
            <person name="Francischetti I.M."/>
            <person name="Oliveira F."/>
            <person name="Becker I."/>
            <person name="Kamhawi S."/>
            <person name="Ribeiro J.M."/>
            <person name="Jochim R.C."/>
            <person name="Valenzuela J.G."/>
        </authorList>
    </citation>
    <scope>NUCLEOTIDE SEQUENCE</scope>
    <source>
        <tissue evidence="5">Salivary gland</tissue>
    </source>
</reference>
<evidence type="ECO:0000313" key="5">
    <source>
        <dbReference type="EMBL" id="ANW11454.1"/>
    </source>
</evidence>
<protein>
    <submittedName>
        <fullName evidence="5">LolToxE</fullName>
    </submittedName>
</protein>
<comment type="subcellular location">
    <subcellularLocation>
        <location evidence="1">Secreted</location>
    </subcellularLocation>
</comment>
<dbReference type="EMBL" id="KX011375">
    <property type="protein sequence ID" value="ANW11454.1"/>
    <property type="molecule type" value="mRNA"/>
</dbReference>
<dbReference type="InterPro" id="IPR011696">
    <property type="entry name" value="Huwentoxin-1"/>
</dbReference>
<feature type="signal peptide" evidence="4">
    <location>
        <begin position="1"/>
        <end position="22"/>
    </location>
</feature>
<keyword evidence="4" id="KW-0732">Signal</keyword>
<dbReference type="Pfam" id="PF07740">
    <property type="entry name" value="Toxin_12"/>
    <property type="match status" value="1"/>
</dbReference>
<name>A0A1B1V3G4_9DIPT</name>
<evidence type="ECO:0000256" key="2">
    <source>
        <dbReference type="ARBA" id="ARBA00022525"/>
    </source>
</evidence>
<evidence type="ECO:0000256" key="4">
    <source>
        <dbReference type="SAM" id="SignalP"/>
    </source>
</evidence>
<sequence>MSIRISLWFLVLAVFTATVIIASNVQEDHTLVLAPKADCRWWLGVCSTTNDCCAHLDCDEFSLCAWDGTV</sequence>
<feature type="chain" id="PRO_5008531036" evidence="4">
    <location>
        <begin position="23"/>
        <end position="70"/>
    </location>
</feature>
<evidence type="ECO:0000256" key="3">
    <source>
        <dbReference type="ARBA" id="ARBA00023157"/>
    </source>
</evidence>
<dbReference type="AlphaFoldDB" id="A0A1B1V3G4"/>
<dbReference type="GO" id="GO:0008200">
    <property type="term" value="F:ion channel inhibitor activity"/>
    <property type="evidence" value="ECO:0007669"/>
    <property type="project" value="InterPro"/>
</dbReference>
<keyword evidence="3" id="KW-1015">Disulfide bond</keyword>
<evidence type="ECO:0000256" key="1">
    <source>
        <dbReference type="ARBA" id="ARBA00004613"/>
    </source>
</evidence>
<keyword evidence="2" id="KW-0964">Secreted</keyword>
<organism evidence="5">
    <name type="scientific">Bichromomyia olmeca</name>
    <dbReference type="NCBI Taxonomy" id="715919"/>
    <lineage>
        <taxon>Eukaryota</taxon>
        <taxon>Metazoa</taxon>
        <taxon>Ecdysozoa</taxon>
        <taxon>Arthropoda</taxon>
        <taxon>Hexapoda</taxon>
        <taxon>Insecta</taxon>
        <taxon>Pterygota</taxon>
        <taxon>Neoptera</taxon>
        <taxon>Endopterygota</taxon>
        <taxon>Diptera</taxon>
        <taxon>Nematocera</taxon>
        <taxon>Psychodoidea</taxon>
        <taxon>Psychodidae</taxon>
        <taxon>Bichromomyia</taxon>
    </lineage>
</organism>